<keyword evidence="2" id="KW-1185">Reference proteome</keyword>
<name>A0ABY9WVX9_9BACT</name>
<dbReference type="EMBL" id="CP043494">
    <property type="protein sequence ID" value="WNG46656.1"/>
    <property type="molecule type" value="Genomic_DNA"/>
</dbReference>
<accession>A0ABY9WVX9</accession>
<dbReference type="Proteomes" id="UP001611383">
    <property type="component" value="Chromosome"/>
</dbReference>
<gene>
    <name evidence="1" type="ORF">F0U60_22980</name>
</gene>
<evidence type="ECO:0008006" key="3">
    <source>
        <dbReference type="Google" id="ProtNLM"/>
    </source>
</evidence>
<reference evidence="1 2" key="1">
    <citation type="submission" date="2019-08" db="EMBL/GenBank/DDBJ databases">
        <title>Archangium and Cystobacter genomes.</title>
        <authorList>
            <person name="Chen I.-C.K."/>
            <person name="Wielgoss S."/>
        </authorList>
    </citation>
    <scope>NUCLEOTIDE SEQUENCE [LARGE SCALE GENOMIC DNA]</scope>
    <source>
        <strain evidence="1 2">Cbm 6</strain>
    </source>
</reference>
<evidence type="ECO:0000313" key="2">
    <source>
        <dbReference type="Proteomes" id="UP001611383"/>
    </source>
</evidence>
<proteinExistence type="predicted"/>
<evidence type="ECO:0000313" key="1">
    <source>
        <dbReference type="EMBL" id="WNG46656.1"/>
    </source>
</evidence>
<protein>
    <recommendedName>
        <fullName evidence="3">DUF2716 domain-containing protein</fullName>
    </recommendedName>
</protein>
<dbReference type="RefSeq" id="WP_395823283.1">
    <property type="nucleotide sequence ID" value="NZ_CP043494.1"/>
</dbReference>
<organism evidence="1 2">
    <name type="scientific">Archangium minus</name>
    <dbReference type="NCBI Taxonomy" id="83450"/>
    <lineage>
        <taxon>Bacteria</taxon>
        <taxon>Pseudomonadati</taxon>
        <taxon>Myxococcota</taxon>
        <taxon>Myxococcia</taxon>
        <taxon>Myxococcales</taxon>
        <taxon>Cystobacterineae</taxon>
        <taxon>Archangiaceae</taxon>
        <taxon>Archangium</taxon>
    </lineage>
</organism>
<sequence length="175" mass="20173">MKARAWNPLDFDDPVIAPALTVLEALQRENVGDVVRYRIPADFGPYDEALADEIIELQQRVLDTFRKLVPPEAHLAVVDPEDHHPPLLFHHHVRFEEGLSRERLWGYKHYVMPAWWVGLLPDGDSWCFVGPGFSWEARYSVSGPSEIIIRGSRLISALDLPSIRLLRRFEQISLR</sequence>